<feature type="compositionally biased region" description="Low complexity" evidence="7">
    <location>
        <begin position="277"/>
        <end position="293"/>
    </location>
</feature>
<evidence type="ECO:0000256" key="3">
    <source>
        <dbReference type="ARBA" id="ARBA00022692"/>
    </source>
</evidence>
<dbReference type="CDD" id="cd06662">
    <property type="entry name" value="SURF1"/>
    <property type="match status" value="1"/>
</dbReference>
<proteinExistence type="inferred from homology"/>
<dbReference type="PROSITE" id="PS50895">
    <property type="entry name" value="SURF1"/>
    <property type="match status" value="1"/>
</dbReference>
<feature type="compositionally biased region" description="Basic and acidic residues" evidence="7">
    <location>
        <begin position="250"/>
        <end position="259"/>
    </location>
</feature>
<dbReference type="InterPro" id="IPR002994">
    <property type="entry name" value="Surf1/Shy1"/>
</dbReference>
<keyword evidence="4 6" id="KW-1133">Transmembrane helix</keyword>
<feature type="transmembrane region" description="Helical" evidence="6">
    <location>
        <begin position="12"/>
        <end position="32"/>
    </location>
</feature>
<dbReference type="InterPro" id="IPR045214">
    <property type="entry name" value="Surf1/Surf4"/>
</dbReference>
<comment type="similarity">
    <text evidence="2 6">Belongs to the SURF1 family.</text>
</comment>
<dbReference type="PANTHER" id="PTHR23427:SF2">
    <property type="entry name" value="SURFEIT LOCUS PROTEIN 1"/>
    <property type="match status" value="1"/>
</dbReference>
<dbReference type="AlphaFoldDB" id="A0A7X0D8K2"/>
<keyword evidence="6" id="KW-1003">Cell membrane</keyword>
<protein>
    <recommendedName>
        <fullName evidence="6">SURF1-like protein</fullName>
    </recommendedName>
</protein>
<feature type="compositionally biased region" description="Gly residues" evidence="7">
    <location>
        <begin position="260"/>
        <end position="276"/>
    </location>
</feature>
<evidence type="ECO:0000256" key="2">
    <source>
        <dbReference type="ARBA" id="ARBA00007165"/>
    </source>
</evidence>
<sequence>MRFPLLQPRWIGIHLAAVLVAVSCVGLGYWQYLRAQEPSREVITNPLQDLQEAADLSSVLRPGDYMPDDDANRAVTATGAYDADERRLAPALSPDGEEGYYVLYPLVTEEGAAVAVNRGWVRAQDIDAVDELPPPPEGEVTVTGWLRPPQSAADGYIPVTVPEGQIDRIAPSVLVNEWHYRLYEGYLTMAEQDPADPPAEAGSPRTQVIPPPDPPEKIIWNWRSLSYAAQWVIFGIAAIVFWISLMRRESGSGPDRDGTPGDGADGADGAGSGPAEGGDPSAPTAQRSAAAAS</sequence>
<reference evidence="8 9" key="1">
    <citation type="submission" date="2020-08" db="EMBL/GenBank/DDBJ databases">
        <title>Sequencing the genomes of 1000 actinobacteria strains.</title>
        <authorList>
            <person name="Klenk H.-P."/>
        </authorList>
    </citation>
    <scope>NUCLEOTIDE SEQUENCE [LARGE SCALE GENOMIC DNA]</scope>
    <source>
        <strain evidence="8 9">DSM 46659</strain>
    </source>
</reference>
<organism evidence="8 9">
    <name type="scientific">Nocardiopsis mwathae</name>
    <dbReference type="NCBI Taxonomy" id="1472723"/>
    <lineage>
        <taxon>Bacteria</taxon>
        <taxon>Bacillati</taxon>
        <taxon>Actinomycetota</taxon>
        <taxon>Actinomycetes</taxon>
        <taxon>Streptosporangiales</taxon>
        <taxon>Nocardiopsidaceae</taxon>
        <taxon>Nocardiopsis</taxon>
    </lineage>
</organism>
<feature type="region of interest" description="Disordered" evidence="7">
    <location>
        <begin position="250"/>
        <end position="293"/>
    </location>
</feature>
<feature type="region of interest" description="Disordered" evidence="7">
    <location>
        <begin position="192"/>
        <end position="213"/>
    </location>
</feature>
<dbReference type="Proteomes" id="UP000546642">
    <property type="component" value="Unassembled WGS sequence"/>
</dbReference>
<evidence type="ECO:0000256" key="7">
    <source>
        <dbReference type="SAM" id="MobiDB-lite"/>
    </source>
</evidence>
<evidence type="ECO:0000313" key="8">
    <source>
        <dbReference type="EMBL" id="MBB6174109.1"/>
    </source>
</evidence>
<evidence type="ECO:0000313" key="9">
    <source>
        <dbReference type="Proteomes" id="UP000546642"/>
    </source>
</evidence>
<evidence type="ECO:0000256" key="5">
    <source>
        <dbReference type="ARBA" id="ARBA00023136"/>
    </source>
</evidence>
<comment type="subcellular location">
    <subcellularLocation>
        <location evidence="6">Cell membrane</location>
        <topology evidence="6">Multi-pass membrane protein</topology>
    </subcellularLocation>
    <subcellularLocation>
        <location evidence="1">Membrane</location>
    </subcellularLocation>
</comment>
<dbReference type="PROSITE" id="PS51257">
    <property type="entry name" value="PROKAR_LIPOPROTEIN"/>
    <property type="match status" value="1"/>
</dbReference>
<feature type="transmembrane region" description="Helical" evidence="6">
    <location>
        <begin position="227"/>
        <end position="246"/>
    </location>
</feature>
<name>A0A7X0D8K2_9ACTN</name>
<evidence type="ECO:0000256" key="4">
    <source>
        <dbReference type="ARBA" id="ARBA00022989"/>
    </source>
</evidence>
<keyword evidence="3 6" id="KW-0812">Transmembrane</keyword>
<comment type="caution">
    <text evidence="8">The sequence shown here is derived from an EMBL/GenBank/DDBJ whole genome shotgun (WGS) entry which is preliminary data.</text>
</comment>
<dbReference type="GO" id="GO:0005886">
    <property type="term" value="C:plasma membrane"/>
    <property type="evidence" value="ECO:0007669"/>
    <property type="project" value="UniProtKB-SubCell"/>
</dbReference>
<dbReference type="Pfam" id="PF02104">
    <property type="entry name" value="SURF1"/>
    <property type="match status" value="1"/>
</dbReference>
<dbReference type="PANTHER" id="PTHR23427">
    <property type="entry name" value="SURFEIT LOCUS PROTEIN"/>
    <property type="match status" value="1"/>
</dbReference>
<evidence type="ECO:0000256" key="1">
    <source>
        <dbReference type="ARBA" id="ARBA00004370"/>
    </source>
</evidence>
<keyword evidence="9" id="KW-1185">Reference proteome</keyword>
<accession>A0A7X0D8K2</accession>
<dbReference type="EMBL" id="JACHDS010000001">
    <property type="protein sequence ID" value="MBB6174109.1"/>
    <property type="molecule type" value="Genomic_DNA"/>
</dbReference>
<gene>
    <name evidence="8" type="ORF">HNR23_004169</name>
</gene>
<keyword evidence="5 6" id="KW-0472">Membrane</keyword>
<dbReference type="RefSeq" id="WP_184077948.1">
    <property type="nucleotide sequence ID" value="NZ_JACHDS010000001.1"/>
</dbReference>
<evidence type="ECO:0000256" key="6">
    <source>
        <dbReference type="RuleBase" id="RU363076"/>
    </source>
</evidence>